<dbReference type="SUPFAM" id="SSF49899">
    <property type="entry name" value="Concanavalin A-like lectins/glucanases"/>
    <property type="match status" value="1"/>
</dbReference>
<dbReference type="Gene3D" id="2.60.120.200">
    <property type="match status" value="1"/>
</dbReference>
<dbReference type="PROSITE" id="PS51762">
    <property type="entry name" value="GH16_2"/>
    <property type="match status" value="1"/>
</dbReference>
<dbReference type="EMBL" id="BAABAU010000001">
    <property type="protein sequence ID" value="GAA4265271.1"/>
    <property type="molecule type" value="Genomic_DNA"/>
</dbReference>
<feature type="domain" description="GH16" evidence="1">
    <location>
        <begin position="43"/>
        <end position="284"/>
    </location>
</feature>
<comment type="caution">
    <text evidence="2">The sequence shown here is derived from an EMBL/GenBank/DDBJ whole genome shotgun (WGS) entry which is preliminary data.</text>
</comment>
<protein>
    <recommendedName>
        <fullName evidence="1">GH16 domain-containing protein</fullName>
    </recommendedName>
</protein>
<evidence type="ECO:0000313" key="2">
    <source>
        <dbReference type="EMBL" id="GAA4265271.1"/>
    </source>
</evidence>
<proteinExistence type="predicted"/>
<dbReference type="CDD" id="cd00413">
    <property type="entry name" value="Glyco_hydrolase_16"/>
    <property type="match status" value="1"/>
</dbReference>
<dbReference type="InterPro" id="IPR013320">
    <property type="entry name" value="ConA-like_dom_sf"/>
</dbReference>
<organism evidence="2 3">
    <name type="scientific">Frondihabitans peucedani</name>
    <dbReference type="NCBI Taxonomy" id="598626"/>
    <lineage>
        <taxon>Bacteria</taxon>
        <taxon>Bacillati</taxon>
        <taxon>Actinomycetota</taxon>
        <taxon>Actinomycetes</taxon>
        <taxon>Micrococcales</taxon>
        <taxon>Microbacteriaceae</taxon>
        <taxon>Frondihabitans</taxon>
    </lineage>
</organism>
<reference evidence="3" key="1">
    <citation type="journal article" date="2019" name="Int. J. Syst. Evol. Microbiol.">
        <title>The Global Catalogue of Microorganisms (GCM) 10K type strain sequencing project: providing services to taxonomists for standard genome sequencing and annotation.</title>
        <authorList>
            <consortium name="The Broad Institute Genomics Platform"/>
            <consortium name="The Broad Institute Genome Sequencing Center for Infectious Disease"/>
            <person name="Wu L."/>
            <person name="Ma J."/>
        </authorList>
    </citation>
    <scope>NUCLEOTIDE SEQUENCE [LARGE SCALE GENOMIC DNA]</scope>
    <source>
        <strain evidence="3">JCM 17442</strain>
    </source>
</reference>
<evidence type="ECO:0000259" key="1">
    <source>
        <dbReference type="PROSITE" id="PS51762"/>
    </source>
</evidence>
<evidence type="ECO:0000313" key="3">
    <source>
        <dbReference type="Proteomes" id="UP001501594"/>
    </source>
</evidence>
<dbReference type="InterPro" id="IPR000757">
    <property type="entry name" value="Beta-glucanase-like"/>
</dbReference>
<accession>A0ABP8DZF7</accession>
<sequence length="284" mass="30716">MRIRARGHHRGKKHHRARSAALLTAVAAAATVVIGVGHVPEPADAASTAMPTGNVTSNGRVWKPVVSQNFSKNAPLGTFVKTYGSTWAGYSGFSDTSGKGTYDPNRVLSVAAGHLDYYLRTRNGRPVVAAPLPNGYKAQTYGRYAIRFRSDAVAGYKMAFLLWPTSDKWNDGEIDWPDGNLGSRIYPASAIVGTQTASGMKFDKPAVTAAPTMGTGWHTAVTEWTSGHVRWYWDGKLVGQTTKPSGVPTKPMRWTLQAETNTEGKAVSSSAHGHIQVDWVVQYK</sequence>
<dbReference type="Proteomes" id="UP001501594">
    <property type="component" value="Unassembled WGS sequence"/>
</dbReference>
<keyword evidence="3" id="KW-1185">Reference proteome</keyword>
<dbReference type="Pfam" id="PF00722">
    <property type="entry name" value="Glyco_hydro_16"/>
    <property type="match status" value="1"/>
</dbReference>
<name>A0ABP8DZF7_9MICO</name>
<gene>
    <name evidence="2" type="ORF">GCM10022256_08830</name>
</gene>
<dbReference type="RefSeq" id="WP_344793811.1">
    <property type="nucleotide sequence ID" value="NZ_BAABAU010000001.1"/>
</dbReference>